<dbReference type="AlphaFoldDB" id="A0A6P8ZR13"/>
<dbReference type="PANTHER" id="PTHR24329">
    <property type="entry name" value="HOMEOBOX PROTEIN ARISTALESS"/>
    <property type="match status" value="1"/>
</dbReference>
<evidence type="ECO:0000256" key="4">
    <source>
        <dbReference type="ARBA" id="ARBA00023155"/>
    </source>
</evidence>
<dbReference type="InParanoid" id="A0A6P8ZR13"/>
<dbReference type="FunFam" id="1.10.10.60:FF:000057">
    <property type="entry name" value="Short stature homeobox 2"/>
    <property type="match status" value="1"/>
</dbReference>
<evidence type="ECO:0000256" key="10">
    <source>
        <dbReference type="SAM" id="MobiDB-lite"/>
    </source>
</evidence>
<evidence type="ECO:0000256" key="2">
    <source>
        <dbReference type="ARBA" id="ARBA00022473"/>
    </source>
</evidence>
<dbReference type="OrthoDB" id="6159439at2759"/>
<organism evidence="13">
    <name type="scientific">Thrips palmi</name>
    <name type="common">Melon thrips</name>
    <dbReference type="NCBI Taxonomy" id="161013"/>
    <lineage>
        <taxon>Eukaryota</taxon>
        <taxon>Metazoa</taxon>
        <taxon>Ecdysozoa</taxon>
        <taxon>Arthropoda</taxon>
        <taxon>Hexapoda</taxon>
        <taxon>Insecta</taxon>
        <taxon>Pterygota</taxon>
        <taxon>Neoptera</taxon>
        <taxon>Paraneoptera</taxon>
        <taxon>Thysanoptera</taxon>
        <taxon>Terebrantia</taxon>
        <taxon>Thripoidea</taxon>
        <taxon>Thripidae</taxon>
        <taxon>Thrips</taxon>
    </lineage>
</organism>
<evidence type="ECO:0000256" key="1">
    <source>
        <dbReference type="ARBA" id="ARBA00004123"/>
    </source>
</evidence>
<feature type="region of interest" description="Disordered" evidence="10">
    <location>
        <begin position="31"/>
        <end position="95"/>
    </location>
</feature>
<dbReference type="SUPFAM" id="SSF46689">
    <property type="entry name" value="Homeodomain-like"/>
    <property type="match status" value="1"/>
</dbReference>
<dbReference type="CDD" id="cd00086">
    <property type="entry name" value="homeodomain"/>
    <property type="match status" value="1"/>
</dbReference>
<feature type="domain" description="Homeobox" evidence="11">
    <location>
        <begin position="90"/>
        <end position="150"/>
    </location>
</feature>
<keyword evidence="2" id="KW-0217">Developmental protein</keyword>
<dbReference type="CTD" id="47894"/>
<dbReference type="GO" id="GO:0000977">
    <property type="term" value="F:RNA polymerase II transcription regulatory region sequence-specific DNA binding"/>
    <property type="evidence" value="ECO:0007669"/>
    <property type="project" value="TreeGrafter"/>
</dbReference>
<evidence type="ECO:0000256" key="3">
    <source>
        <dbReference type="ARBA" id="ARBA00023125"/>
    </source>
</evidence>
<dbReference type="Gene3D" id="1.10.10.60">
    <property type="entry name" value="Homeodomain-like"/>
    <property type="match status" value="1"/>
</dbReference>
<evidence type="ECO:0000256" key="6">
    <source>
        <dbReference type="ARBA" id="ARBA00038351"/>
    </source>
</evidence>
<evidence type="ECO:0000256" key="7">
    <source>
        <dbReference type="ARBA" id="ARBA00069290"/>
    </source>
</evidence>
<feature type="compositionally biased region" description="Gly residues" evidence="10">
    <location>
        <begin position="70"/>
        <end position="81"/>
    </location>
</feature>
<dbReference type="InterPro" id="IPR050649">
    <property type="entry name" value="Paired_Homeobox_TFs"/>
</dbReference>
<evidence type="ECO:0000313" key="12">
    <source>
        <dbReference type="Proteomes" id="UP000515158"/>
    </source>
</evidence>
<reference evidence="13" key="1">
    <citation type="submission" date="2025-08" db="UniProtKB">
        <authorList>
            <consortium name="RefSeq"/>
        </authorList>
    </citation>
    <scope>IDENTIFICATION</scope>
    <source>
        <tissue evidence="13">Total insect</tissue>
    </source>
</reference>
<dbReference type="InterPro" id="IPR009057">
    <property type="entry name" value="Homeodomain-like_sf"/>
</dbReference>
<dbReference type="InterPro" id="IPR001356">
    <property type="entry name" value="HD"/>
</dbReference>
<protein>
    <recommendedName>
        <fullName evidence="7">Homeobox protein unc-4</fullName>
    </recommendedName>
</protein>
<feature type="compositionally biased region" description="Basic and acidic residues" evidence="10">
    <location>
        <begin position="34"/>
        <end position="43"/>
    </location>
</feature>
<evidence type="ECO:0000313" key="13">
    <source>
        <dbReference type="RefSeq" id="XP_034246804.1"/>
    </source>
</evidence>
<sequence length="334" mass="36776">MMEHKPRHLAVAATTTPSSRARAVYSIDQILGNDKAKDEDPAKGDSGSTTSGDLDLTTFSDVDAEIGADLGSGGDGPGLDGLDGDMNRPRKVRRSRTTFTTYQLHQLEQAFDRSQYPDVYTREELASKLDLSEARVQVWFQNRRAKWRKREKALGRDTTSFMHQPPGGMPDFAVHPGLPLPPPLGPEPFWPGLVLNPATLNLGLPGAPPFPWHSLQSLQSLQSLPAQPSKALHMLSQNTIGYESSLKLEIINKEPWFFVLHPFIQCLQEALNLFTQTLAGSTGSPRVAKSYPKHHHSKMAHINCVGVSQVPEAETLSAVTSYKSQDRIVFVSFG</sequence>
<dbReference type="Proteomes" id="UP000515158">
    <property type="component" value="Unplaced"/>
</dbReference>
<dbReference type="KEGG" id="tpal:117648406"/>
<dbReference type="GO" id="GO:0000981">
    <property type="term" value="F:DNA-binding transcription factor activity, RNA polymerase II-specific"/>
    <property type="evidence" value="ECO:0007669"/>
    <property type="project" value="InterPro"/>
</dbReference>
<accession>A0A6P8ZR13</accession>
<evidence type="ECO:0000259" key="11">
    <source>
        <dbReference type="PROSITE" id="PS50071"/>
    </source>
</evidence>
<comment type="subcellular location">
    <subcellularLocation>
        <location evidence="1 8 9">Nucleus</location>
    </subcellularLocation>
</comment>
<feature type="DNA-binding region" description="Homeobox" evidence="8">
    <location>
        <begin position="92"/>
        <end position="151"/>
    </location>
</feature>
<dbReference type="PROSITE" id="PS50071">
    <property type="entry name" value="HOMEOBOX_2"/>
    <property type="match status" value="1"/>
</dbReference>
<dbReference type="InterPro" id="IPR017970">
    <property type="entry name" value="Homeobox_CS"/>
</dbReference>
<proteinExistence type="inferred from homology"/>
<evidence type="ECO:0000256" key="5">
    <source>
        <dbReference type="ARBA" id="ARBA00023242"/>
    </source>
</evidence>
<dbReference type="RefSeq" id="XP_034246804.1">
    <property type="nucleotide sequence ID" value="XM_034390913.1"/>
</dbReference>
<keyword evidence="12" id="KW-1185">Reference proteome</keyword>
<name>A0A6P8ZR13_THRPL</name>
<keyword evidence="4 8" id="KW-0371">Homeobox</keyword>
<dbReference type="SMART" id="SM00389">
    <property type="entry name" value="HOX"/>
    <property type="match status" value="1"/>
</dbReference>
<evidence type="ECO:0000256" key="8">
    <source>
        <dbReference type="PROSITE-ProRule" id="PRU00108"/>
    </source>
</evidence>
<comment type="similarity">
    <text evidence="6">Belongs to the paired homeobox family. Unc-4 subfamily.</text>
</comment>
<dbReference type="PROSITE" id="PS00027">
    <property type="entry name" value="HOMEOBOX_1"/>
    <property type="match status" value="1"/>
</dbReference>
<evidence type="ECO:0000256" key="9">
    <source>
        <dbReference type="RuleBase" id="RU000682"/>
    </source>
</evidence>
<dbReference type="Pfam" id="PF00046">
    <property type="entry name" value="Homeodomain"/>
    <property type="match status" value="1"/>
</dbReference>
<dbReference type="GO" id="GO:0005634">
    <property type="term" value="C:nucleus"/>
    <property type="evidence" value="ECO:0007669"/>
    <property type="project" value="UniProtKB-SubCell"/>
</dbReference>
<keyword evidence="5 8" id="KW-0539">Nucleus</keyword>
<dbReference type="PANTHER" id="PTHR24329:SF543">
    <property type="entry name" value="FI01017P-RELATED"/>
    <property type="match status" value="1"/>
</dbReference>
<keyword evidence="3 8" id="KW-0238">DNA-binding</keyword>
<gene>
    <name evidence="13" type="primary">LOC117648406</name>
</gene>
<dbReference type="GeneID" id="117648406"/>
<feature type="compositionally biased region" description="Polar residues" evidence="10">
    <location>
        <begin position="46"/>
        <end position="60"/>
    </location>
</feature>